<dbReference type="Pfam" id="PF20240">
    <property type="entry name" value="DUF6597"/>
    <property type="match status" value="1"/>
</dbReference>
<evidence type="ECO:0000256" key="3">
    <source>
        <dbReference type="ARBA" id="ARBA00023163"/>
    </source>
</evidence>
<evidence type="ECO:0000256" key="2">
    <source>
        <dbReference type="ARBA" id="ARBA00023125"/>
    </source>
</evidence>
<dbReference type="PANTHER" id="PTHR46796:SF15">
    <property type="entry name" value="BLL1074 PROTEIN"/>
    <property type="match status" value="1"/>
</dbReference>
<comment type="caution">
    <text evidence="5">The sequence shown here is derived from an EMBL/GenBank/DDBJ whole genome shotgun (WGS) entry which is preliminary data.</text>
</comment>
<dbReference type="RefSeq" id="WP_307489716.1">
    <property type="nucleotide sequence ID" value="NZ_JAUSVB010000001.1"/>
</dbReference>
<reference evidence="5 6" key="1">
    <citation type="submission" date="2023-07" db="EMBL/GenBank/DDBJ databases">
        <title>Sorghum-associated microbial communities from plants grown in Nebraska, USA.</title>
        <authorList>
            <person name="Schachtman D."/>
        </authorList>
    </citation>
    <scope>NUCLEOTIDE SEQUENCE [LARGE SCALE GENOMIC DNA]</scope>
    <source>
        <strain evidence="5 6">BE332</strain>
    </source>
</reference>
<organism evidence="5 6">
    <name type="scientific">Cellulomonas humilata</name>
    <dbReference type="NCBI Taxonomy" id="144055"/>
    <lineage>
        <taxon>Bacteria</taxon>
        <taxon>Bacillati</taxon>
        <taxon>Actinomycetota</taxon>
        <taxon>Actinomycetes</taxon>
        <taxon>Micrococcales</taxon>
        <taxon>Cellulomonadaceae</taxon>
        <taxon>Cellulomonas</taxon>
    </lineage>
</organism>
<feature type="domain" description="HTH araC/xylS-type" evidence="4">
    <location>
        <begin position="167"/>
        <end position="269"/>
    </location>
</feature>
<accession>A0ABU0EAL2</accession>
<sequence length="283" mass="30719">MRIRPDETSGVLHPENLTRYAARWIDPDPAVRDVVDTYWHVRWHLDEGEVVDQTIVDLPAVTLTVEAGDVPADLVVTGLHRRAWQRRIAGSGDVFAVRLRPAGLAVLSALRPQDLADATTPLTGGIDDGLRALLARIAAAGTPDDRARVADALVAERLRAHPPSPAHLLANEVLDELRSRAYRRTGTPLAEHFAVSERSIQRALSATLGIGPKQAARRIRLQEAARAIAVHGDDDLAEIAVELGYADQAHLTSDFRAATGTTPGAYRRQLRQLAGQRQSGNAL</sequence>
<keyword evidence="3" id="KW-0804">Transcription</keyword>
<evidence type="ECO:0000313" key="6">
    <source>
        <dbReference type="Proteomes" id="UP001239626"/>
    </source>
</evidence>
<dbReference type="InterPro" id="IPR050204">
    <property type="entry name" value="AraC_XylS_family_regulators"/>
</dbReference>
<dbReference type="Proteomes" id="UP001239626">
    <property type="component" value="Unassembled WGS sequence"/>
</dbReference>
<keyword evidence="2" id="KW-0238">DNA-binding</keyword>
<dbReference type="PROSITE" id="PS01124">
    <property type="entry name" value="HTH_ARAC_FAMILY_2"/>
    <property type="match status" value="1"/>
</dbReference>
<protein>
    <submittedName>
        <fullName evidence="5">AraC-like DNA-binding protein</fullName>
    </submittedName>
</protein>
<proteinExistence type="predicted"/>
<dbReference type="InterPro" id="IPR046532">
    <property type="entry name" value="DUF6597"/>
</dbReference>
<keyword evidence="6" id="KW-1185">Reference proteome</keyword>
<dbReference type="InterPro" id="IPR018060">
    <property type="entry name" value="HTH_AraC"/>
</dbReference>
<dbReference type="EMBL" id="JAUSVB010000001">
    <property type="protein sequence ID" value="MDQ0372305.1"/>
    <property type="molecule type" value="Genomic_DNA"/>
</dbReference>
<dbReference type="PROSITE" id="PS00041">
    <property type="entry name" value="HTH_ARAC_FAMILY_1"/>
    <property type="match status" value="1"/>
</dbReference>
<dbReference type="InterPro" id="IPR018062">
    <property type="entry name" value="HTH_AraC-typ_CS"/>
</dbReference>
<dbReference type="PANTHER" id="PTHR46796">
    <property type="entry name" value="HTH-TYPE TRANSCRIPTIONAL ACTIVATOR RHAS-RELATED"/>
    <property type="match status" value="1"/>
</dbReference>
<gene>
    <name evidence="5" type="ORF">J2X26_000602</name>
</gene>
<keyword evidence="1" id="KW-0805">Transcription regulation</keyword>
<name>A0ABU0EAL2_9CELL</name>
<dbReference type="SUPFAM" id="SSF46689">
    <property type="entry name" value="Homeodomain-like"/>
    <property type="match status" value="1"/>
</dbReference>
<evidence type="ECO:0000259" key="4">
    <source>
        <dbReference type="PROSITE" id="PS01124"/>
    </source>
</evidence>
<evidence type="ECO:0000256" key="1">
    <source>
        <dbReference type="ARBA" id="ARBA00023015"/>
    </source>
</evidence>
<dbReference type="Pfam" id="PF12833">
    <property type="entry name" value="HTH_18"/>
    <property type="match status" value="1"/>
</dbReference>
<dbReference type="Gene3D" id="1.10.10.60">
    <property type="entry name" value="Homeodomain-like"/>
    <property type="match status" value="1"/>
</dbReference>
<dbReference type="InterPro" id="IPR009057">
    <property type="entry name" value="Homeodomain-like_sf"/>
</dbReference>
<dbReference type="SMART" id="SM00342">
    <property type="entry name" value="HTH_ARAC"/>
    <property type="match status" value="1"/>
</dbReference>
<evidence type="ECO:0000313" key="5">
    <source>
        <dbReference type="EMBL" id="MDQ0372305.1"/>
    </source>
</evidence>